<name>A0A482DQR0_9PEZI</name>
<reference evidence="2" key="1">
    <citation type="submission" date="2019-02" db="EMBL/GenBank/DDBJ databases">
        <authorList>
            <person name="Fang M.L."/>
            <person name="Zhang Y."/>
        </authorList>
    </citation>
    <scope>NUCLEOTIDE SEQUENCE</scope>
    <source>
        <strain evidence="2">YMF1.01838</strain>
    </source>
</reference>
<protein>
    <recommendedName>
        <fullName evidence="1">Homing endonuclease LAGLIDADG domain-containing protein</fullName>
    </recommendedName>
</protein>
<dbReference type="InterPro" id="IPR004860">
    <property type="entry name" value="LAGLIDADG_dom"/>
</dbReference>
<dbReference type="PANTHER" id="PTHR36181">
    <property type="entry name" value="INTRON-ENCODED ENDONUCLEASE AI3-RELATED"/>
    <property type="match status" value="1"/>
</dbReference>
<dbReference type="Pfam" id="PF00961">
    <property type="entry name" value="LAGLIDADG_1"/>
    <property type="match status" value="2"/>
</dbReference>
<keyword evidence="2" id="KW-0496">Mitochondrion</keyword>
<dbReference type="GO" id="GO:0005739">
    <property type="term" value="C:mitochondrion"/>
    <property type="evidence" value="ECO:0007669"/>
    <property type="project" value="UniProtKB-ARBA"/>
</dbReference>
<evidence type="ECO:0000313" key="2">
    <source>
        <dbReference type="EMBL" id="QBM09621.1"/>
    </source>
</evidence>
<dbReference type="FunFam" id="3.10.28.10:FF:000010">
    <property type="entry name" value="LAGLIDADG homing endonuclease I-LtrII"/>
    <property type="match status" value="1"/>
</dbReference>
<organism evidence="2">
    <name type="scientific">Dactylella sp</name>
    <dbReference type="NCBI Taxonomy" id="1814903"/>
    <lineage>
        <taxon>Eukaryota</taxon>
        <taxon>Fungi</taxon>
        <taxon>Dikarya</taxon>
        <taxon>Ascomycota</taxon>
        <taxon>Pezizomycotina</taxon>
        <taxon>Orbiliomycetes</taxon>
        <taxon>Orbiliales</taxon>
        <taxon>Orbiliaceae</taxon>
        <taxon>Dactylella</taxon>
    </lineage>
</organism>
<evidence type="ECO:0000259" key="1">
    <source>
        <dbReference type="Pfam" id="PF00961"/>
    </source>
</evidence>
<feature type="domain" description="Homing endonuclease LAGLIDADG" evidence="1">
    <location>
        <begin position="216"/>
        <end position="316"/>
    </location>
</feature>
<dbReference type="Gene3D" id="3.10.28.10">
    <property type="entry name" value="Homing endonucleases"/>
    <property type="match status" value="2"/>
</dbReference>
<dbReference type="PANTHER" id="PTHR36181:SF4">
    <property type="entry name" value="LAGLIDADG ENDONUCLEASE"/>
    <property type="match status" value="1"/>
</dbReference>
<dbReference type="InterPro" id="IPR051289">
    <property type="entry name" value="LAGLIDADG_Endonuclease"/>
</dbReference>
<gene>
    <name evidence="2" type="primary">orf345</name>
</gene>
<dbReference type="InterPro" id="IPR027434">
    <property type="entry name" value="Homing_endonucl"/>
</dbReference>
<dbReference type="SUPFAM" id="SSF55608">
    <property type="entry name" value="Homing endonucleases"/>
    <property type="match status" value="2"/>
</dbReference>
<sequence length="345" mass="39545">MNNNKNFYNQINKSESLKLNHHKVLIRNINNIEKSSSLIQKRKMTTTSINKNLNPWFVTGFTDAEGTFGVYLAKNDKRSTGWAVNIRFQLHLHFKDKALLEEIKTFFGGVGTISNHDNKSVYYEVRSVSELEIIIQHFNKYPLLSQKHADFILFKSIVDIINKKESNTHEGILKIVALKASMNKGLSLELKDSFSNIIPATRTTVITETILNPWWLVGFASGEGCFFINISKSATKVGARVQLIFKITQHTRDIQLIKNLISYLDCGRLNQPSGYDYVEFFVQRFAGITDKIIPVFERYPLLGAKLKDYEDFRKAVELMKSKAHLTLAGLEEIKKIKSGMNFKRK</sequence>
<dbReference type="AlphaFoldDB" id="A0A482DQR0"/>
<geneLocation type="mitochondrion" evidence="2"/>
<accession>A0A482DQR0</accession>
<feature type="domain" description="Homing endonuclease LAGLIDADG" evidence="1">
    <location>
        <begin position="59"/>
        <end position="158"/>
    </location>
</feature>
<dbReference type="EMBL" id="MK550697">
    <property type="protein sequence ID" value="QBM09621.1"/>
    <property type="molecule type" value="Genomic_DNA"/>
</dbReference>
<dbReference type="GO" id="GO:0004519">
    <property type="term" value="F:endonuclease activity"/>
    <property type="evidence" value="ECO:0007669"/>
    <property type="project" value="InterPro"/>
</dbReference>
<proteinExistence type="predicted"/>